<dbReference type="Proteomes" id="UP001500841">
    <property type="component" value="Unassembled WGS sequence"/>
</dbReference>
<proteinExistence type="predicted"/>
<dbReference type="InterPro" id="IPR027417">
    <property type="entry name" value="P-loop_NTPase"/>
</dbReference>
<evidence type="ECO:0000313" key="5">
    <source>
        <dbReference type="EMBL" id="GAA4093016.1"/>
    </source>
</evidence>
<dbReference type="InterPro" id="IPR049468">
    <property type="entry name" value="Restrct_endonuc-II-like_dom"/>
</dbReference>
<dbReference type="Pfam" id="PF13087">
    <property type="entry name" value="AAA_12"/>
    <property type="match status" value="1"/>
</dbReference>
<dbReference type="Gene3D" id="3.40.50.300">
    <property type="entry name" value="P-loop containing nucleotide triphosphate hydrolases"/>
    <property type="match status" value="3"/>
</dbReference>
<dbReference type="Pfam" id="PF13086">
    <property type="entry name" value="AAA_11"/>
    <property type="match status" value="2"/>
</dbReference>
<reference evidence="6" key="1">
    <citation type="journal article" date="2019" name="Int. J. Syst. Evol. Microbiol.">
        <title>The Global Catalogue of Microorganisms (GCM) 10K type strain sequencing project: providing services to taxonomists for standard genome sequencing and annotation.</title>
        <authorList>
            <consortium name="The Broad Institute Genomics Platform"/>
            <consortium name="The Broad Institute Genome Sequencing Center for Infectious Disease"/>
            <person name="Wu L."/>
            <person name="Ma J."/>
        </authorList>
    </citation>
    <scope>NUCLEOTIDE SEQUENCE [LARGE SCALE GENOMIC DNA]</scope>
    <source>
        <strain evidence="6">JCM 17085</strain>
    </source>
</reference>
<protein>
    <submittedName>
        <fullName evidence="5">DUF3320 domain-containing protein</fullName>
    </submittedName>
</protein>
<dbReference type="PANTHER" id="PTHR10887">
    <property type="entry name" value="DNA2/NAM7 HELICASE FAMILY"/>
    <property type="match status" value="1"/>
</dbReference>
<dbReference type="SUPFAM" id="SSF52540">
    <property type="entry name" value="P-loop containing nucleoside triphosphate hydrolases"/>
    <property type="match status" value="1"/>
</dbReference>
<evidence type="ECO:0000259" key="2">
    <source>
        <dbReference type="Pfam" id="PF13086"/>
    </source>
</evidence>
<evidence type="ECO:0000259" key="4">
    <source>
        <dbReference type="Pfam" id="PF18741"/>
    </source>
</evidence>
<feature type="domain" description="DNA2/NAM7 helicase helicase" evidence="2">
    <location>
        <begin position="1299"/>
        <end position="1343"/>
    </location>
</feature>
<dbReference type="CDD" id="cd18808">
    <property type="entry name" value="SF1_C_Upf1"/>
    <property type="match status" value="1"/>
</dbReference>
<comment type="caution">
    <text evidence="5">The sequence shown here is derived from an EMBL/GenBank/DDBJ whole genome shotgun (WGS) entry which is preliminary data.</text>
</comment>
<dbReference type="RefSeq" id="WP_345102281.1">
    <property type="nucleotide sequence ID" value="NZ_BAABCV010000004.1"/>
</dbReference>
<sequence>MTTETLPTIQIDLTLAPVINFAMQQNHVPVVKQLILTNAGELDYEDLTVEIRSEPEFSIVWKASLDRLKVGESYTFGAVPLRISAAYLAGLTERLSGRLNLKIMAAEQVISSAIYDIDLLAYDQWNGAGSVPELLAAFVTPNHPEIPAIIRNASVLLQQWTGDPSFNAYQTQNPDRVKKQMAAIYEAIAGLNLIYCAVPASFEETGQRVRLSDSILSQRLANCLDLSLLYAACLEAVSINALIVMIKGHAFAGAWLVDESFPDAVNDDPSLITKRTAAGINDIVVVESTCMNAGNHPPFDEAVRSADARMLETHNFQLFVDIKRVRFGGIRPLPLRIPDNQGWDIQYDEKPLTSGYTPEEVLLDHKPLQVDKIGISKQQIWERKLLDLTLRNTLLNTRMTKSVIQFISINSGKLEDALAAGKEFQILAKPSDWSNSPRDAGIYQAVNTSDPISDLVNHELSHQRLRTYLTETELNLNLTHLFRSSRLSLEENGANTLFVGIGLLKWYETPASERPRFAPILLIPVEIIRKSAQKGFVIRSREEETILNITLLEMMRQDFGIGIGGLETLPKDESGVDVRGILNTVRQAIMSQSRWDVEDQALLGIFSFNKFILWNDIHNNSAQLAKNKVVASLISGKLQLNSLPVVTDLDIHPGELALPISTDSSQLQAVISSGKGESFVLHGPPGTGKSQTITNIIANALYNGKKVLFVSAKKAALEVVQKRLETIGIGDFCLELHSNKSKKSDVLAQLKKATEVIKKDSPENFLNTAERLLSVRNELNVYVHALHRKRPGGYTLFELFCKYAELAQTPFTVFFQGSEVIRLSAADLTTWDDLAAELETVAAIVSAPAQHPLRELQLSNYSQQLKTDIQQTLEEILEFAAQLDLTRASVTEALGFGGHSADQTEVLGEMIGILLKLPDSPASFLTNESLEQTLAQVIGIAGHGQQRDALRTDLLQIFNKSILEFPAEQVLANWEIAAQKWFLPKWLKQRAIIKSLKSKSPSGNFVNEEIPGLLNKIIAYQAEQSLVSGAVYLPGLTGFLWNNGNPDWAVIIQVSQAYIALNRAASKGIGLDGLKSWRERFAAKLNEGSGAYLRIHEAEFRNFIALGGRLKTSREKIQLLLTGSPITNLQVQAEQWLRNLDGLKDWFTYTTTKSRLIAGGLIALVDAFEDQAIPSDQLLNSYKKGLYKSIADQLIENNPALSGFHGQLFEGKIRKFRELSDQFEKLTREELYARLAARTPSFTQEAAQSSEIGLLQRTLRNNGRAMPLRKLFDLIPNVLPRLTPCMLMSPISVAQYFDASSAKFDLVVFDEASQMPTCEAVGAIARGNSVIVVGDPKQMPPTSFFSTNTFDEDNVEQEDLESILDDCLALSMPSYHLLWHYRSKHESLIAFSNAMYYDNNLLTFPSTDDLATKVKLIKVKGFYDRGKTKQNRAEAKAIVDYIIYRLSTPAIIKRSMGVVTFSSVQQSLIEDLLTETFLLRPDLERLAYEAEEPLFVKNLENVQGDERDIILFSIGYGPDETGKVGLNFGPINREGGWRRLNVAVSRARYEMQVFSTLRSDHIDLNRTNSEGVAGLKAFLAYAEKGKQGLPTNLMSANKHDPGLEEIIATEIRKHGYQVNTGIGCSAYKIDIGIVHPDHANQYILAILCDGRTYQAAKTPGDREIVQPGVLKSLGWNMIKVWSAEWWEKPDKVLQEILSAIHHAQQGIRIEPEAIPEQVSEETIPYNFRATKATAIHTSYYEAANVEVIRSINSEDFFQYGYRNTIKSQIHEVLAVEAPVSKNLLCKRVLLGWGIARMGSRISVHFEIIFKELGLQQTSDNGNIIFWQADQQPETYQLYRLPPNEVLKRDADDLPSHEIANGIKAVLQNQISLTKEDLVRETAKLFGYARLGTNVDIAMQLGIRVALAKGIAKTEGQRIVLNE</sequence>
<dbReference type="PANTHER" id="PTHR10887:SF530">
    <property type="entry name" value="SUPERFAMILY I DNA HELICASES"/>
    <property type="match status" value="1"/>
</dbReference>
<dbReference type="InterPro" id="IPR025103">
    <property type="entry name" value="DUF4011"/>
</dbReference>
<dbReference type="Pfam" id="PF13195">
    <property type="entry name" value="DUF4011"/>
    <property type="match status" value="1"/>
</dbReference>
<dbReference type="InterPro" id="IPR047187">
    <property type="entry name" value="SF1_C_Upf1"/>
</dbReference>
<evidence type="ECO:0000313" key="6">
    <source>
        <dbReference type="Proteomes" id="UP001500841"/>
    </source>
</evidence>
<dbReference type="InterPro" id="IPR021754">
    <property type="entry name" value="DUF3320"/>
</dbReference>
<keyword evidence="6" id="KW-1185">Reference proteome</keyword>
<dbReference type="InterPro" id="IPR041679">
    <property type="entry name" value="DNA2/NAM7-like_C"/>
</dbReference>
<feature type="domain" description="DNA2/NAM7 helicase-like C-terminal" evidence="3">
    <location>
        <begin position="1369"/>
        <end position="1554"/>
    </location>
</feature>
<dbReference type="Pfam" id="PF18741">
    <property type="entry name" value="MTES_1575"/>
    <property type="match status" value="1"/>
</dbReference>
<name>A0ABP7WQK4_9SPHI</name>
<dbReference type="SUPFAM" id="SSF52980">
    <property type="entry name" value="Restriction endonuclease-like"/>
    <property type="match status" value="1"/>
</dbReference>
<evidence type="ECO:0000259" key="3">
    <source>
        <dbReference type="Pfam" id="PF13087"/>
    </source>
</evidence>
<feature type="domain" description="DNA2/NAM7 helicase helicase" evidence="2">
    <location>
        <begin position="662"/>
        <end position="726"/>
    </location>
</feature>
<feature type="domain" description="Restriction endonuclease type II-like" evidence="4">
    <location>
        <begin position="1604"/>
        <end position="1700"/>
    </location>
</feature>
<organism evidence="5 6">
    <name type="scientific">Mucilaginibacter panaciglaebae</name>
    <dbReference type="NCBI Taxonomy" id="502331"/>
    <lineage>
        <taxon>Bacteria</taxon>
        <taxon>Pseudomonadati</taxon>
        <taxon>Bacteroidota</taxon>
        <taxon>Sphingobacteriia</taxon>
        <taxon>Sphingobacteriales</taxon>
        <taxon>Sphingobacteriaceae</taxon>
        <taxon>Mucilaginibacter</taxon>
    </lineage>
</organism>
<dbReference type="InterPro" id="IPR041677">
    <property type="entry name" value="DNA2/NAM7_AAA_11"/>
</dbReference>
<dbReference type="EMBL" id="BAABCV010000004">
    <property type="protein sequence ID" value="GAA4093016.1"/>
    <property type="molecule type" value="Genomic_DNA"/>
</dbReference>
<dbReference type="InterPro" id="IPR011335">
    <property type="entry name" value="Restrct_endonuc-II-like"/>
</dbReference>
<feature type="domain" description="DUF3320" evidence="1">
    <location>
        <begin position="1755"/>
        <end position="1801"/>
    </location>
</feature>
<evidence type="ECO:0000259" key="1">
    <source>
        <dbReference type="Pfam" id="PF11784"/>
    </source>
</evidence>
<accession>A0ABP7WQK4</accession>
<dbReference type="Pfam" id="PF11784">
    <property type="entry name" value="DUF3320"/>
    <property type="match status" value="1"/>
</dbReference>
<gene>
    <name evidence="5" type="ORF">GCM10022392_14260</name>
</gene>
<dbReference type="Gene3D" id="3.40.960.10">
    <property type="entry name" value="VSR Endonuclease"/>
    <property type="match status" value="1"/>
</dbReference>
<dbReference type="InterPro" id="IPR045055">
    <property type="entry name" value="DNA2/NAM7-like"/>
</dbReference>